<feature type="domain" description="Excalibur calcium-binding" evidence="2">
    <location>
        <begin position="307"/>
        <end position="343"/>
    </location>
</feature>
<evidence type="ECO:0000313" key="4">
    <source>
        <dbReference type="Proteomes" id="UP001597068"/>
    </source>
</evidence>
<feature type="region of interest" description="Disordered" evidence="1">
    <location>
        <begin position="43"/>
        <end position="68"/>
    </location>
</feature>
<dbReference type="RefSeq" id="WP_253646529.1">
    <property type="nucleotide sequence ID" value="NZ_BAAAMO010000002.1"/>
</dbReference>
<accession>A0ABW3G5S5</accession>
<feature type="region of interest" description="Disordered" evidence="1">
    <location>
        <begin position="323"/>
        <end position="343"/>
    </location>
</feature>
<feature type="compositionally biased region" description="Low complexity" evidence="1">
    <location>
        <begin position="272"/>
        <end position="293"/>
    </location>
</feature>
<feature type="region of interest" description="Disordered" evidence="1">
    <location>
        <begin position="179"/>
        <end position="215"/>
    </location>
</feature>
<dbReference type="SMART" id="SM00894">
    <property type="entry name" value="Excalibur"/>
    <property type="match status" value="1"/>
</dbReference>
<dbReference type="Pfam" id="PF07510">
    <property type="entry name" value="GmrSD_C"/>
    <property type="match status" value="1"/>
</dbReference>
<organism evidence="3 4">
    <name type="scientific">Williamsia deligens</name>
    <dbReference type="NCBI Taxonomy" id="321325"/>
    <lineage>
        <taxon>Bacteria</taxon>
        <taxon>Bacillati</taxon>
        <taxon>Actinomycetota</taxon>
        <taxon>Actinomycetes</taxon>
        <taxon>Mycobacteriales</taxon>
        <taxon>Nocardiaceae</taxon>
        <taxon>Williamsia</taxon>
    </lineage>
</organism>
<evidence type="ECO:0000256" key="1">
    <source>
        <dbReference type="SAM" id="MobiDB-lite"/>
    </source>
</evidence>
<keyword evidence="4" id="KW-1185">Reference proteome</keyword>
<dbReference type="InterPro" id="IPR008613">
    <property type="entry name" value="Excalibur_Ca-bd_domain"/>
</dbReference>
<name>A0ABW3G5S5_9NOCA</name>
<feature type="compositionally biased region" description="Basic and acidic residues" evidence="1">
    <location>
        <begin position="332"/>
        <end position="343"/>
    </location>
</feature>
<sequence length="343" mass="35718">MTRRRLGVLTGVGVVAVIALVGLVAPDDTKQSSDEAAAVTRIETVTTAPSSTTTTESTPTPSTPAPGAASAALATLDALPVKGRAPKTGYTRAQFGQAWSDDVDVALGHNGCDTRNDILRRDLTAITARPGTRDCVVLTGSLADPYTGRTIAFTRGAQTSDAVQIDHVVALSDAWQKGAQQLSPDERRDLANDPRNLQATDGPTNQRKGDGDAATWLPPNRAYRCTYVSRQVAVKSAYRLWVTAAEKDAITRVLTSCGAVSTPTTPPPAATPAPQTIRDTPVRTPDPTTVAPRPVIPAPAPDAGGAYYRNCAAARAAGAAPLRVGQPGYRSGLDRDGDGVACE</sequence>
<gene>
    <name evidence="3" type="ORF">ACFQ04_07235</name>
</gene>
<proteinExistence type="predicted"/>
<reference evidence="4" key="1">
    <citation type="journal article" date="2019" name="Int. J. Syst. Evol. Microbiol.">
        <title>The Global Catalogue of Microorganisms (GCM) 10K type strain sequencing project: providing services to taxonomists for standard genome sequencing and annotation.</title>
        <authorList>
            <consortium name="The Broad Institute Genomics Platform"/>
            <consortium name="The Broad Institute Genome Sequencing Center for Infectious Disease"/>
            <person name="Wu L."/>
            <person name="Ma J."/>
        </authorList>
    </citation>
    <scope>NUCLEOTIDE SEQUENCE [LARGE SCALE GENOMIC DNA]</scope>
    <source>
        <strain evidence="4">CCUG 50873</strain>
    </source>
</reference>
<dbReference type="Pfam" id="PF05901">
    <property type="entry name" value="Excalibur"/>
    <property type="match status" value="1"/>
</dbReference>
<comment type="caution">
    <text evidence="3">The sequence shown here is derived from an EMBL/GenBank/DDBJ whole genome shotgun (WGS) entry which is preliminary data.</text>
</comment>
<dbReference type="Proteomes" id="UP001597068">
    <property type="component" value="Unassembled WGS sequence"/>
</dbReference>
<protein>
    <submittedName>
        <fullName evidence="3">DUF1524 domain-containing protein</fullName>
    </submittedName>
</protein>
<dbReference type="PANTHER" id="PTHR24094">
    <property type="entry name" value="SECRETED PROTEIN"/>
    <property type="match status" value="1"/>
</dbReference>
<dbReference type="EMBL" id="JBHTIL010000001">
    <property type="protein sequence ID" value="MFD0925528.1"/>
    <property type="molecule type" value="Genomic_DNA"/>
</dbReference>
<feature type="compositionally biased region" description="Low complexity" evidence="1">
    <location>
        <begin position="44"/>
        <end position="68"/>
    </location>
</feature>
<dbReference type="InterPro" id="IPR011089">
    <property type="entry name" value="GmrSD_C"/>
</dbReference>
<feature type="compositionally biased region" description="Polar residues" evidence="1">
    <location>
        <begin position="195"/>
        <end position="206"/>
    </location>
</feature>
<evidence type="ECO:0000259" key="2">
    <source>
        <dbReference type="SMART" id="SM00894"/>
    </source>
</evidence>
<feature type="region of interest" description="Disordered" evidence="1">
    <location>
        <begin position="260"/>
        <end position="297"/>
    </location>
</feature>
<dbReference type="PANTHER" id="PTHR24094:SF15">
    <property type="entry name" value="AMP-DEPENDENT SYNTHETASE_LIGASE DOMAIN-CONTAINING PROTEIN-RELATED"/>
    <property type="match status" value="1"/>
</dbReference>
<evidence type="ECO:0000313" key="3">
    <source>
        <dbReference type="EMBL" id="MFD0925528.1"/>
    </source>
</evidence>